<organism evidence="6 7">
    <name type="scientific">Marasmius oreades</name>
    <name type="common">fairy-ring Marasmius</name>
    <dbReference type="NCBI Taxonomy" id="181124"/>
    <lineage>
        <taxon>Eukaryota</taxon>
        <taxon>Fungi</taxon>
        <taxon>Dikarya</taxon>
        <taxon>Basidiomycota</taxon>
        <taxon>Agaricomycotina</taxon>
        <taxon>Agaricomycetes</taxon>
        <taxon>Agaricomycetidae</taxon>
        <taxon>Agaricales</taxon>
        <taxon>Marasmiineae</taxon>
        <taxon>Marasmiaceae</taxon>
        <taxon>Marasmius</taxon>
    </lineage>
</organism>
<feature type="transmembrane region" description="Helical" evidence="5">
    <location>
        <begin position="179"/>
        <end position="197"/>
    </location>
</feature>
<accession>A0A9P7RQB9</accession>
<dbReference type="CDD" id="cd13965">
    <property type="entry name" value="PT_UbiA_3"/>
    <property type="match status" value="1"/>
</dbReference>
<dbReference type="Proteomes" id="UP001049176">
    <property type="component" value="Chromosome 9"/>
</dbReference>
<dbReference type="EMBL" id="CM032189">
    <property type="protein sequence ID" value="KAG7087764.1"/>
    <property type="molecule type" value="Genomic_DNA"/>
</dbReference>
<comment type="caution">
    <text evidence="6">The sequence shown here is derived from an EMBL/GenBank/DDBJ whole genome shotgun (WGS) entry which is preliminary data.</text>
</comment>
<evidence type="ECO:0000256" key="2">
    <source>
        <dbReference type="ARBA" id="ARBA00022692"/>
    </source>
</evidence>
<evidence type="ECO:0000256" key="5">
    <source>
        <dbReference type="SAM" id="Phobius"/>
    </source>
</evidence>
<dbReference type="InterPro" id="IPR044878">
    <property type="entry name" value="UbiA_sf"/>
</dbReference>
<dbReference type="PANTHER" id="PTHR42723">
    <property type="entry name" value="CHLOROPHYLL SYNTHASE"/>
    <property type="match status" value="1"/>
</dbReference>
<name>A0A9P7RQB9_9AGAR</name>
<dbReference type="GeneID" id="66082780"/>
<comment type="subcellular location">
    <subcellularLocation>
        <location evidence="1">Membrane</location>
        <topology evidence="1">Multi-pass membrane protein</topology>
    </subcellularLocation>
</comment>
<dbReference type="GO" id="GO:0016020">
    <property type="term" value="C:membrane"/>
    <property type="evidence" value="ECO:0007669"/>
    <property type="project" value="UniProtKB-SubCell"/>
</dbReference>
<sequence>MSLASPSPFGIQYPKSGRLYDSHVRYSQVKPESIFKLVGVEEDRLCKPFRPFPSGRITVQEGRLLYLAVVAASIAWSSCHGLVILSVSYSCGTMLYNELGMAANPFLKNPMGGFAYFCYSWGTAFIIGHHQPLSANSIYATLVSGLIFALTGHMQDFRDRSGDALMGRRTIPLMFSQRVARWSLVFIMAAFTYGLIVLWSPPIWVLFIFTALFLITVVTLVATHSEEDDRVNFHWYEMWLICANLLPLFKRIADGEVQLPETFSFQSLLA</sequence>
<evidence type="ECO:0000256" key="1">
    <source>
        <dbReference type="ARBA" id="ARBA00004141"/>
    </source>
</evidence>
<dbReference type="OrthoDB" id="434972at2759"/>
<dbReference type="Gene3D" id="1.10.357.140">
    <property type="entry name" value="UbiA prenyltransferase"/>
    <property type="match status" value="1"/>
</dbReference>
<evidence type="ECO:0000256" key="4">
    <source>
        <dbReference type="ARBA" id="ARBA00023136"/>
    </source>
</evidence>
<feature type="transmembrane region" description="Helical" evidence="5">
    <location>
        <begin position="138"/>
        <end position="158"/>
    </location>
</feature>
<dbReference type="InterPro" id="IPR000537">
    <property type="entry name" value="UbiA_prenyltransferase"/>
</dbReference>
<dbReference type="AlphaFoldDB" id="A0A9P7RQB9"/>
<proteinExistence type="predicted"/>
<evidence type="ECO:0000256" key="3">
    <source>
        <dbReference type="ARBA" id="ARBA00022989"/>
    </source>
</evidence>
<keyword evidence="4 5" id="KW-0472">Membrane</keyword>
<evidence type="ECO:0000313" key="7">
    <source>
        <dbReference type="Proteomes" id="UP001049176"/>
    </source>
</evidence>
<gene>
    <name evidence="6" type="ORF">E1B28_013705</name>
</gene>
<dbReference type="RefSeq" id="XP_043004235.1">
    <property type="nucleotide sequence ID" value="XM_043158880.1"/>
</dbReference>
<feature type="transmembrane region" description="Helical" evidence="5">
    <location>
        <begin position="203"/>
        <end position="222"/>
    </location>
</feature>
<evidence type="ECO:0000313" key="6">
    <source>
        <dbReference type="EMBL" id="KAG7087764.1"/>
    </source>
</evidence>
<dbReference type="PANTHER" id="PTHR42723:SF1">
    <property type="entry name" value="CHLOROPHYLL SYNTHASE, CHLOROPLASTIC"/>
    <property type="match status" value="1"/>
</dbReference>
<dbReference type="InterPro" id="IPR050475">
    <property type="entry name" value="Prenyltransferase_related"/>
</dbReference>
<reference evidence="6" key="1">
    <citation type="journal article" date="2021" name="Genome Biol. Evol.">
        <title>The assembled and annotated genome of the fairy-ring fungus Marasmius oreades.</title>
        <authorList>
            <person name="Hiltunen M."/>
            <person name="Ament-Velasquez S.L."/>
            <person name="Johannesson H."/>
        </authorList>
    </citation>
    <scope>NUCLEOTIDE SEQUENCE</scope>
    <source>
        <strain evidence="6">03SP1</strain>
    </source>
</reference>
<dbReference type="KEGG" id="more:E1B28_013705"/>
<dbReference type="Pfam" id="PF01040">
    <property type="entry name" value="UbiA"/>
    <property type="match status" value="1"/>
</dbReference>
<keyword evidence="2 5" id="KW-0812">Transmembrane</keyword>
<feature type="transmembrane region" description="Helical" evidence="5">
    <location>
        <begin position="64"/>
        <end position="89"/>
    </location>
</feature>
<protein>
    <submittedName>
        <fullName evidence="6">Uncharacterized protein</fullName>
    </submittedName>
</protein>
<keyword evidence="3 5" id="KW-1133">Transmembrane helix</keyword>
<keyword evidence="7" id="KW-1185">Reference proteome</keyword>
<dbReference type="GO" id="GO:0016765">
    <property type="term" value="F:transferase activity, transferring alkyl or aryl (other than methyl) groups"/>
    <property type="evidence" value="ECO:0007669"/>
    <property type="project" value="InterPro"/>
</dbReference>